<evidence type="ECO:0000256" key="1">
    <source>
        <dbReference type="SAM" id="Phobius"/>
    </source>
</evidence>
<dbReference type="InterPro" id="IPR052020">
    <property type="entry name" value="Cyclic_di-GMP/3'3'-cGAMP_PDE"/>
</dbReference>
<sequence length="260" mass="30123">KELIVAMKVRYPLWKAVLDRMKALPAILFVVFLCLMLVIVFINVYRYRQVVQAQRAILLALAALTEFRDVFTGKHLERARNYAMVLAKQLRKNPKYKKIITDEFVDDLYNAAPLHDIGKVATPDSILLKKGKLDDEEYEKMKGHVLIGKHLLQDVIDTFNIKESFVIMARDICAYHHERWDGTGYTEGLATEEIPLAARIFSLCDAYDAITSERVFKGQISHKEALRRIRLARSVQFDPDVVDAFEECRGKFWEISETWK</sequence>
<dbReference type="EMBL" id="BARS01027228">
    <property type="protein sequence ID" value="GAG09545.1"/>
    <property type="molecule type" value="Genomic_DNA"/>
</dbReference>
<evidence type="ECO:0000259" key="2">
    <source>
        <dbReference type="PROSITE" id="PS51832"/>
    </source>
</evidence>
<keyword evidence="1" id="KW-0472">Membrane</keyword>
<gene>
    <name evidence="3" type="ORF">S01H1_42785</name>
</gene>
<reference evidence="3" key="1">
    <citation type="journal article" date="2014" name="Front. Microbiol.">
        <title>High frequency of phylogenetically diverse reductive dehalogenase-homologous genes in deep subseafloor sedimentary metagenomes.</title>
        <authorList>
            <person name="Kawai M."/>
            <person name="Futagami T."/>
            <person name="Toyoda A."/>
            <person name="Takaki Y."/>
            <person name="Nishi S."/>
            <person name="Hori S."/>
            <person name="Arai W."/>
            <person name="Tsubouchi T."/>
            <person name="Morono Y."/>
            <person name="Uchiyama I."/>
            <person name="Ito T."/>
            <person name="Fujiyama A."/>
            <person name="Inagaki F."/>
            <person name="Takami H."/>
        </authorList>
    </citation>
    <scope>NUCLEOTIDE SEQUENCE</scope>
    <source>
        <strain evidence="3">Expedition CK06-06</strain>
    </source>
</reference>
<dbReference type="SUPFAM" id="SSF109604">
    <property type="entry name" value="HD-domain/PDEase-like"/>
    <property type="match status" value="1"/>
</dbReference>
<dbReference type="InterPro" id="IPR037522">
    <property type="entry name" value="HD_GYP_dom"/>
</dbReference>
<keyword evidence="1" id="KW-1133">Transmembrane helix</keyword>
<comment type="caution">
    <text evidence="3">The sequence shown here is derived from an EMBL/GenBank/DDBJ whole genome shotgun (WGS) entry which is preliminary data.</text>
</comment>
<dbReference type="Gene3D" id="1.10.3210.10">
    <property type="entry name" value="Hypothetical protein af1432"/>
    <property type="match status" value="1"/>
</dbReference>
<dbReference type="InterPro" id="IPR003607">
    <property type="entry name" value="HD/PDEase_dom"/>
</dbReference>
<protein>
    <recommendedName>
        <fullName evidence="2">HD-GYP domain-containing protein</fullName>
    </recommendedName>
</protein>
<dbReference type="PROSITE" id="PS51832">
    <property type="entry name" value="HD_GYP"/>
    <property type="match status" value="1"/>
</dbReference>
<dbReference type="AlphaFoldDB" id="X0UV06"/>
<feature type="domain" description="HD-GYP" evidence="2">
    <location>
        <begin position="50"/>
        <end position="260"/>
    </location>
</feature>
<name>X0UV06_9ZZZZ</name>
<evidence type="ECO:0000313" key="3">
    <source>
        <dbReference type="EMBL" id="GAG09545.1"/>
    </source>
</evidence>
<dbReference type="SMART" id="SM00471">
    <property type="entry name" value="HDc"/>
    <property type="match status" value="1"/>
</dbReference>
<organism evidence="3">
    <name type="scientific">marine sediment metagenome</name>
    <dbReference type="NCBI Taxonomy" id="412755"/>
    <lineage>
        <taxon>unclassified sequences</taxon>
        <taxon>metagenomes</taxon>
        <taxon>ecological metagenomes</taxon>
    </lineage>
</organism>
<feature type="non-terminal residue" evidence="3">
    <location>
        <position position="1"/>
    </location>
</feature>
<dbReference type="Pfam" id="PF13487">
    <property type="entry name" value="HD_5"/>
    <property type="match status" value="1"/>
</dbReference>
<feature type="transmembrane region" description="Helical" evidence="1">
    <location>
        <begin position="23"/>
        <end position="45"/>
    </location>
</feature>
<dbReference type="CDD" id="cd00077">
    <property type="entry name" value="HDc"/>
    <property type="match status" value="1"/>
</dbReference>
<accession>X0UV06</accession>
<proteinExistence type="predicted"/>
<dbReference type="PANTHER" id="PTHR45228">
    <property type="entry name" value="CYCLIC DI-GMP PHOSPHODIESTERASE TM_0186-RELATED"/>
    <property type="match status" value="1"/>
</dbReference>
<keyword evidence="1" id="KW-0812">Transmembrane</keyword>
<dbReference type="PANTHER" id="PTHR45228:SF5">
    <property type="entry name" value="CYCLIC DI-GMP PHOSPHODIESTERASE VC_1348-RELATED"/>
    <property type="match status" value="1"/>
</dbReference>